<dbReference type="CDD" id="cd00092">
    <property type="entry name" value="HTH_CRP"/>
    <property type="match status" value="1"/>
</dbReference>
<evidence type="ECO:0000259" key="5">
    <source>
        <dbReference type="PROSITE" id="PS51063"/>
    </source>
</evidence>
<keyword evidence="3" id="KW-0804">Transcription</keyword>
<feature type="domain" description="HTH crp-type" evidence="5">
    <location>
        <begin position="164"/>
        <end position="237"/>
    </location>
</feature>
<dbReference type="PANTHER" id="PTHR24567:SF75">
    <property type="entry name" value="FUMARATE AND NITRATE REDUCTION REGULATORY PROTEIN"/>
    <property type="match status" value="1"/>
</dbReference>
<dbReference type="Pfam" id="PF00027">
    <property type="entry name" value="cNMP_binding"/>
    <property type="match status" value="1"/>
</dbReference>
<dbReference type="PROSITE" id="PS00042">
    <property type="entry name" value="HTH_CRP_1"/>
    <property type="match status" value="1"/>
</dbReference>
<dbReference type="Proteomes" id="UP000228987">
    <property type="component" value="Unassembled WGS sequence"/>
</dbReference>
<dbReference type="SMART" id="SM00419">
    <property type="entry name" value="HTH_CRP"/>
    <property type="match status" value="1"/>
</dbReference>
<dbReference type="GO" id="GO:0003677">
    <property type="term" value="F:DNA binding"/>
    <property type="evidence" value="ECO:0007669"/>
    <property type="project" value="UniProtKB-KW"/>
</dbReference>
<name>A0A2A5CIR0_9GAMM</name>
<dbReference type="GO" id="GO:0005829">
    <property type="term" value="C:cytosol"/>
    <property type="evidence" value="ECO:0007669"/>
    <property type="project" value="TreeGrafter"/>
</dbReference>
<dbReference type="SUPFAM" id="SSF51206">
    <property type="entry name" value="cAMP-binding domain-like"/>
    <property type="match status" value="1"/>
</dbReference>
<proteinExistence type="predicted"/>
<dbReference type="InterPro" id="IPR018490">
    <property type="entry name" value="cNMP-bd_dom_sf"/>
</dbReference>
<comment type="caution">
    <text evidence="6">The sequence shown here is derived from an EMBL/GenBank/DDBJ whole genome shotgun (WGS) entry which is preliminary data.</text>
</comment>
<dbReference type="InterPro" id="IPR050397">
    <property type="entry name" value="Env_Response_Regulators"/>
</dbReference>
<organism evidence="6 7">
    <name type="scientific">SAR86 cluster bacterium</name>
    <dbReference type="NCBI Taxonomy" id="2030880"/>
    <lineage>
        <taxon>Bacteria</taxon>
        <taxon>Pseudomonadati</taxon>
        <taxon>Pseudomonadota</taxon>
        <taxon>Gammaproteobacteria</taxon>
        <taxon>SAR86 cluster</taxon>
    </lineage>
</organism>
<dbReference type="InterPro" id="IPR012318">
    <property type="entry name" value="HTH_CRP"/>
</dbReference>
<dbReference type="InterPro" id="IPR036390">
    <property type="entry name" value="WH_DNA-bd_sf"/>
</dbReference>
<dbReference type="PANTHER" id="PTHR24567">
    <property type="entry name" value="CRP FAMILY TRANSCRIPTIONAL REGULATORY PROTEIN"/>
    <property type="match status" value="1"/>
</dbReference>
<dbReference type="InterPro" id="IPR036388">
    <property type="entry name" value="WH-like_DNA-bd_sf"/>
</dbReference>
<keyword evidence="1" id="KW-0805">Transcription regulation</keyword>
<dbReference type="EMBL" id="NVWI01000001">
    <property type="protein sequence ID" value="PCJ43672.1"/>
    <property type="molecule type" value="Genomic_DNA"/>
</dbReference>
<evidence type="ECO:0000313" key="6">
    <source>
        <dbReference type="EMBL" id="PCJ43672.1"/>
    </source>
</evidence>
<dbReference type="PRINTS" id="PR00034">
    <property type="entry name" value="HTHCRP"/>
</dbReference>
<dbReference type="Pfam" id="PF13545">
    <property type="entry name" value="HTH_Crp_2"/>
    <property type="match status" value="1"/>
</dbReference>
<dbReference type="NCBIfam" id="NF008365">
    <property type="entry name" value="PRK11161.1"/>
    <property type="match status" value="1"/>
</dbReference>
<dbReference type="InterPro" id="IPR018335">
    <property type="entry name" value="Tscrpt_reg_HTH_Crp-type_CS"/>
</dbReference>
<evidence type="ECO:0000256" key="3">
    <source>
        <dbReference type="ARBA" id="ARBA00023163"/>
    </source>
</evidence>
<evidence type="ECO:0000313" key="7">
    <source>
        <dbReference type="Proteomes" id="UP000228987"/>
    </source>
</evidence>
<dbReference type="SUPFAM" id="SSF46785">
    <property type="entry name" value="Winged helix' DNA-binding domain"/>
    <property type="match status" value="1"/>
</dbReference>
<evidence type="ECO:0000256" key="2">
    <source>
        <dbReference type="ARBA" id="ARBA00023125"/>
    </source>
</evidence>
<reference evidence="7" key="1">
    <citation type="submission" date="2017-08" db="EMBL/GenBank/DDBJ databases">
        <title>A dynamic microbial community with high functional redundancy inhabits the cold, oxic subseafloor aquifer.</title>
        <authorList>
            <person name="Tully B.J."/>
            <person name="Wheat C.G."/>
            <person name="Glazer B.T."/>
            <person name="Huber J.A."/>
        </authorList>
    </citation>
    <scope>NUCLEOTIDE SEQUENCE [LARGE SCALE GENOMIC DNA]</scope>
</reference>
<protein>
    <submittedName>
        <fullName evidence="6">Crp/Fnr family transcriptional regulator</fullName>
    </submittedName>
</protein>
<dbReference type="CDD" id="cd00038">
    <property type="entry name" value="CAP_ED"/>
    <property type="match status" value="1"/>
</dbReference>
<sequence>MSNVAVNNDTCSHGFIQASCTNCNLRGLCLPLAMDIRDIDRLNDIIQRGRPIQSGEHLYRAGDKFTSVYAVRSGSIKTYLIDNDGIEQITGFYLPGEVLGFDGIDTDNYGCNVVALETSTVCEIPFTRLEELSLQIPRLQRHFFQLMSRHIQSNHQMLLTLSKKNAEGRVATLLLSLSHRYSRRKLSPNAMRLPMSRMDIGNFLGLTIETVSRTFSRLQKEDVISVDGREIVINNHDRLNEICHKAR</sequence>
<feature type="domain" description="Cyclic nucleotide-binding" evidence="4">
    <location>
        <begin position="30"/>
        <end position="100"/>
    </location>
</feature>
<dbReference type="FunFam" id="1.10.10.10:FF:000028">
    <property type="entry name" value="Fumarate/nitrate reduction transcriptional regulator Fnr"/>
    <property type="match status" value="1"/>
</dbReference>
<dbReference type="GO" id="GO:0003700">
    <property type="term" value="F:DNA-binding transcription factor activity"/>
    <property type="evidence" value="ECO:0007669"/>
    <property type="project" value="InterPro"/>
</dbReference>
<dbReference type="Gene3D" id="2.60.120.10">
    <property type="entry name" value="Jelly Rolls"/>
    <property type="match status" value="1"/>
</dbReference>
<accession>A0A2A5CIR0</accession>
<dbReference type="InterPro" id="IPR014710">
    <property type="entry name" value="RmlC-like_jellyroll"/>
</dbReference>
<dbReference type="PROSITE" id="PS50042">
    <property type="entry name" value="CNMP_BINDING_3"/>
    <property type="match status" value="1"/>
</dbReference>
<dbReference type="Gene3D" id="1.10.10.10">
    <property type="entry name" value="Winged helix-like DNA-binding domain superfamily/Winged helix DNA-binding domain"/>
    <property type="match status" value="1"/>
</dbReference>
<evidence type="ECO:0000259" key="4">
    <source>
        <dbReference type="PROSITE" id="PS50042"/>
    </source>
</evidence>
<evidence type="ECO:0000256" key="1">
    <source>
        <dbReference type="ARBA" id="ARBA00023015"/>
    </source>
</evidence>
<keyword evidence="2" id="KW-0238">DNA-binding</keyword>
<dbReference type="SMART" id="SM00100">
    <property type="entry name" value="cNMP"/>
    <property type="match status" value="1"/>
</dbReference>
<dbReference type="AlphaFoldDB" id="A0A2A5CIR0"/>
<gene>
    <name evidence="6" type="ORF">COA71_02020</name>
</gene>
<dbReference type="InterPro" id="IPR000595">
    <property type="entry name" value="cNMP-bd_dom"/>
</dbReference>
<dbReference type="PROSITE" id="PS51063">
    <property type="entry name" value="HTH_CRP_2"/>
    <property type="match status" value="1"/>
</dbReference>